<dbReference type="Pfam" id="PF00015">
    <property type="entry name" value="MCPsignal"/>
    <property type="match status" value="1"/>
</dbReference>
<dbReference type="PRINTS" id="PR00260">
    <property type="entry name" value="CHEMTRNSDUCR"/>
</dbReference>
<dbReference type="GO" id="GO:0007165">
    <property type="term" value="P:signal transduction"/>
    <property type="evidence" value="ECO:0007669"/>
    <property type="project" value="UniProtKB-KW"/>
</dbReference>
<proteinExistence type="inferred from homology"/>
<dbReference type="GO" id="GO:0052131">
    <property type="term" value="P:positive aerotaxis"/>
    <property type="evidence" value="ECO:0007669"/>
    <property type="project" value="UniProtKB-ARBA"/>
</dbReference>
<evidence type="ECO:0000256" key="6">
    <source>
        <dbReference type="ARBA" id="ARBA00022692"/>
    </source>
</evidence>
<dbReference type="PANTHER" id="PTHR32089">
    <property type="entry name" value="METHYL-ACCEPTING CHEMOTAXIS PROTEIN MCPB"/>
    <property type="match status" value="1"/>
</dbReference>
<dbReference type="PANTHER" id="PTHR32089:SF74">
    <property type="entry name" value="METHYL-ACCEPTING CHEMOTAXIS PROTEIN AER"/>
    <property type="match status" value="1"/>
</dbReference>
<name>A0A0B5KAM4_PSEDL</name>
<dbReference type="SMART" id="SM00283">
    <property type="entry name" value="MA"/>
    <property type="match status" value="1"/>
</dbReference>
<dbReference type="AlphaFoldDB" id="A0A0B5KAM4"/>
<dbReference type="FunFam" id="1.10.287.950:FF:000001">
    <property type="entry name" value="Methyl-accepting chemotaxis sensory transducer"/>
    <property type="match status" value="1"/>
</dbReference>
<evidence type="ECO:0000256" key="4">
    <source>
        <dbReference type="ARBA" id="ARBA00022500"/>
    </source>
</evidence>
<dbReference type="KEGG" id="ppj:RK21_01113"/>
<evidence type="ECO:0000256" key="9">
    <source>
        <dbReference type="ARBA" id="ARBA00023224"/>
    </source>
</evidence>
<keyword evidence="8" id="KW-0472">Membrane</keyword>
<evidence type="ECO:0000313" key="11">
    <source>
        <dbReference type="EMBL" id="PBJ94604.1"/>
    </source>
</evidence>
<keyword evidence="2" id="KW-1003">Cell membrane</keyword>
<dbReference type="EMBL" id="NTME01000015">
    <property type="protein sequence ID" value="PBJ94604.1"/>
    <property type="molecule type" value="Genomic_DNA"/>
</dbReference>
<dbReference type="GO" id="GO:0004888">
    <property type="term" value="F:transmembrane signaling receptor activity"/>
    <property type="evidence" value="ECO:0007669"/>
    <property type="project" value="InterPro"/>
</dbReference>
<evidence type="ECO:0000256" key="10">
    <source>
        <dbReference type="ARBA" id="ARBA00029447"/>
    </source>
</evidence>
<dbReference type="Pfam" id="PF08447">
    <property type="entry name" value="PAS_3"/>
    <property type="match status" value="1"/>
</dbReference>
<reference evidence="11 12" key="1">
    <citation type="submission" date="2017-09" db="EMBL/GenBank/DDBJ databases">
        <authorList>
            <person name="Ehlers B."/>
            <person name="Leendertz F.H."/>
        </authorList>
    </citation>
    <scope>NUCLEOTIDE SEQUENCE [LARGE SCALE GENOMIC DNA]</scope>
    <source>
        <strain evidence="11 12">DJ-1</strain>
    </source>
</reference>
<dbReference type="SUPFAM" id="SSF58104">
    <property type="entry name" value="Methyl-accepting chemotaxis protein (MCP) signaling domain"/>
    <property type="match status" value="1"/>
</dbReference>
<dbReference type="PROSITE" id="PS50112">
    <property type="entry name" value="PAS"/>
    <property type="match status" value="1"/>
</dbReference>
<organism evidence="11 12">
    <name type="scientific">Pseudomonas plecoglossicida</name>
    <dbReference type="NCBI Taxonomy" id="70775"/>
    <lineage>
        <taxon>Bacteria</taxon>
        <taxon>Pseudomonadati</taxon>
        <taxon>Pseudomonadota</taxon>
        <taxon>Gammaproteobacteria</taxon>
        <taxon>Pseudomonadales</taxon>
        <taxon>Pseudomonadaceae</taxon>
        <taxon>Pseudomonas</taxon>
    </lineage>
</organism>
<keyword evidence="7" id="KW-1133">Transmembrane helix</keyword>
<dbReference type="SUPFAM" id="SSF55785">
    <property type="entry name" value="PYP-like sensor domain (PAS domain)"/>
    <property type="match status" value="1"/>
</dbReference>
<dbReference type="PROSITE" id="PS50111">
    <property type="entry name" value="CHEMOTAXIS_TRANSDUC_2"/>
    <property type="match status" value="1"/>
</dbReference>
<gene>
    <name evidence="11" type="ORF">CMV24_16095</name>
</gene>
<dbReference type="Gene3D" id="3.30.450.20">
    <property type="entry name" value="PAS domain"/>
    <property type="match status" value="1"/>
</dbReference>
<dbReference type="Gene3D" id="1.10.287.950">
    <property type="entry name" value="Methyl-accepting chemotaxis protein"/>
    <property type="match status" value="1"/>
</dbReference>
<evidence type="ECO:0000313" key="12">
    <source>
        <dbReference type="Proteomes" id="UP000218102"/>
    </source>
</evidence>
<dbReference type="CDD" id="cd11386">
    <property type="entry name" value="MCP_signal"/>
    <property type="match status" value="1"/>
</dbReference>
<dbReference type="Proteomes" id="UP000218102">
    <property type="component" value="Unassembled WGS sequence"/>
</dbReference>
<keyword evidence="5" id="KW-0997">Cell inner membrane</keyword>
<evidence type="ECO:0000256" key="5">
    <source>
        <dbReference type="ARBA" id="ARBA00022519"/>
    </source>
</evidence>
<dbReference type="NCBIfam" id="TIGR00229">
    <property type="entry name" value="sensory_box"/>
    <property type="match status" value="1"/>
</dbReference>
<accession>A0A0B5KAM4</accession>
<dbReference type="FunFam" id="3.30.450.20:FF:000046">
    <property type="entry name" value="Aerotaxis sensor receptor"/>
    <property type="match status" value="1"/>
</dbReference>
<dbReference type="RefSeq" id="WP_023662404.1">
    <property type="nucleotide sequence ID" value="NZ_CP010359.1"/>
</dbReference>
<evidence type="ECO:0000256" key="7">
    <source>
        <dbReference type="ARBA" id="ARBA00022989"/>
    </source>
</evidence>
<dbReference type="GO" id="GO:0005886">
    <property type="term" value="C:plasma membrane"/>
    <property type="evidence" value="ECO:0007669"/>
    <property type="project" value="UniProtKB-SubCell"/>
</dbReference>
<comment type="similarity">
    <text evidence="10">Belongs to the methyl-accepting chemotaxis (MCP) protein family.</text>
</comment>
<protein>
    <submittedName>
        <fullName evidence="11">Chemotaxis protein</fullName>
    </submittedName>
</protein>
<keyword evidence="6" id="KW-0812">Transmembrane</keyword>
<dbReference type="CDD" id="cd00130">
    <property type="entry name" value="PAS"/>
    <property type="match status" value="1"/>
</dbReference>
<dbReference type="InterPro" id="IPR004090">
    <property type="entry name" value="Chemotax_Me-accpt_rcpt"/>
</dbReference>
<comment type="subcellular location">
    <subcellularLocation>
        <location evidence="1">Cell inner membrane</location>
        <topology evidence="1">Multi-pass membrane protein</topology>
    </subcellularLocation>
</comment>
<evidence type="ECO:0000256" key="3">
    <source>
        <dbReference type="ARBA" id="ARBA00022481"/>
    </source>
</evidence>
<keyword evidence="4" id="KW-0145">Chemotaxis</keyword>
<keyword evidence="3" id="KW-0488">Methylation</keyword>
<comment type="caution">
    <text evidence="11">The sequence shown here is derived from an EMBL/GenBank/DDBJ whole genome shotgun (WGS) entry which is preliminary data.</text>
</comment>
<sequence length="529" mass="57188">MKTNLPVSGRAVEFSANANILSTTNPKGAITYVNPDFINISGFSEAELLGVNHNIVRHPDMPPEAFAHMWQTLKDGRSWMGLVKNRCKNGDHYWVSAYVTPMQRNGETVEYQSVRTLPAKALVEAAEHLYAQLRSGKKTNCLRMSRLSVGMRLALASTGVNLLCFAALGLLGALSWSHAAFSMTLSSLLLGGVLRFSLRPLDALARKARNIADNPLSQILYSGRRDQFGQIDFTLQMLEAETRAIVGRIADSSRQLSKEAEELLSAVDNNNCATLRQQGETAQVASAITQMATSVQEVARNAQLTASAANLANQESDRGHQLVEQTRQHIDSLASEVQQTSLVIHQLEQHGNEIDRVLEVIQSIAEQTNLLALNAAIEAARAGEAGRGFAVVADEVRGLASRTQQSTAHIQGTIDTLRRSTGDAVLAMQRSHSKAGVSVEQALLAARALDGITQRVDEISGMSVQIAAAVEEQSAVGDSIQCNLADISQTTQKSVLASNQSRTTAAHVAKLAERLQLLSAQLWGRQRNG</sequence>
<keyword evidence="9" id="KW-0807">Transducer</keyword>
<dbReference type="InterPro" id="IPR013655">
    <property type="entry name" value="PAS_fold_3"/>
</dbReference>
<dbReference type="InterPro" id="IPR035965">
    <property type="entry name" value="PAS-like_dom_sf"/>
</dbReference>
<dbReference type="InterPro" id="IPR004089">
    <property type="entry name" value="MCPsignal_dom"/>
</dbReference>
<dbReference type="InterPro" id="IPR000014">
    <property type="entry name" value="PAS"/>
</dbReference>
<evidence type="ECO:0000256" key="2">
    <source>
        <dbReference type="ARBA" id="ARBA00022475"/>
    </source>
</evidence>
<evidence type="ECO:0000256" key="1">
    <source>
        <dbReference type="ARBA" id="ARBA00004429"/>
    </source>
</evidence>
<evidence type="ECO:0000256" key="8">
    <source>
        <dbReference type="ARBA" id="ARBA00023136"/>
    </source>
</evidence>